<accession>A0A9W8ZN00</accession>
<dbReference type="OrthoDB" id="3800892at2759"/>
<feature type="compositionally biased region" description="Basic and acidic residues" evidence="1">
    <location>
        <begin position="666"/>
        <end position="691"/>
    </location>
</feature>
<comment type="caution">
    <text evidence="2">The sequence shown here is derived from an EMBL/GenBank/DDBJ whole genome shotgun (WGS) entry which is preliminary data.</text>
</comment>
<feature type="compositionally biased region" description="Basic and acidic residues" evidence="1">
    <location>
        <begin position="255"/>
        <end position="266"/>
    </location>
</feature>
<evidence type="ECO:0000256" key="1">
    <source>
        <dbReference type="SAM" id="MobiDB-lite"/>
    </source>
</evidence>
<keyword evidence="3" id="KW-1185">Reference proteome</keyword>
<sequence>MEMKSAIKRRKSTDTATDSRRSVPATSVRCKYCNRSFATISAEGGLHPSVPHEETCASCEPFLGLYDTRRAREQEHTALLNRGPKHHGRVLAHEQFRKARVVLENFLVSIEAPNNASFDVAQAAFANHSEPESLERAHDPDDVSKHVHDQGILDGASSPGDYITPSASSPTTKRKLAQASGNSKAERKRIKFGEDVEERPECRRTLEYYRGAKEYVPGRYAVTEGSEYEDTSGSTISFAKFTGQKKVGSKFVDITPKEQTHDRKEALSAVQKTSRGGGRKDLDGLGEPDSTEKEKDESQMNSRELRLSRRARSTTPPVAVKPRRTSPESGVERDPSEEAVDSAPASIVSLKVLQLPEDDAVVNRHMPSLISEHTTETQLSSANAGSNETAIRATKSAVISEALSNIERELACLQHTVASPEYVDMVSKAVHGCREALEPLKQLGHANLTAQAGIPQGEDDSIYFEASDGTGGVVPDLQQNEPLNIDEVIPRWSEAPFYNADPNEPYINSVLNANLLDDMPKGDKQNLSETLELRQTGNGHGSNTGVPVSGDETTKRETEQNRTQLVPTIESQNANGVSQSTGQDTTRSSKPDGEPSPTLEPNGRIYTAESLHNADGAVAASHSGFRTTGIDASPHRSHTAFQDPDRSLTTLNASPTQPLVDGAAEGTHRDVGELINGRDEEHRVSRRESEAHNLGVAPVDKAGVESEDLITTPTGMSQDERLKSSLRFSKNASYVHPGPGTGVNNKGAKDETLPADAASAVPQVNKEHASAARDAGNMTR</sequence>
<feature type="compositionally biased region" description="Polar residues" evidence="1">
    <location>
        <begin position="647"/>
        <end position="657"/>
    </location>
</feature>
<evidence type="ECO:0000313" key="2">
    <source>
        <dbReference type="EMBL" id="KAJ4413132.1"/>
    </source>
</evidence>
<name>A0A9W8ZN00_9PLEO</name>
<dbReference type="AlphaFoldDB" id="A0A9W8ZN00"/>
<feature type="region of interest" description="Disordered" evidence="1">
    <location>
        <begin position="254"/>
        <end position="343"/>
    </location>
</feature>
<gene>
    <name evidence="2" type="ORF">N0V91_000106</name>
</gene>
<proteinExistence type="predicted"/>
<evidence type="ECO:0000313" key="3">
    <source>
        <dbReference type="Proteomes" id="UP001140510"/>
    </source>
</evidence>
<feature type="region of interest" description="Disordered" evidence="1">
    <location>
        <begin position="731"/>
        <end position="780"/>
    </location>
</feature>
<feature type="region of interest" description="Disordered" evidence="1">
    <location>
        <begin position="1"/>
        <end position="21"/>
    </location>
</feature>
<reference evidence="2" key="1">
    <citation type="submission" date="2022-10" db="EMBL/GenBank/DDBJ databases">
        <title>Tapping the CABI collections for fungal endophytes: first genome assemblies for Collariella, Neodidymelliopsis, Ascochyta clinopodiicola, Didymella pomorum, Didymosphaeria variabile, Neocosmospora piperis and Neocucurbitaria cava.</title>
        <authorList>
            <person name="Hill R."/>
        </authorList>
    </citation>
    <scope>NUCLEOTIDE SEQUENCE</scope>
    <source>
        <strain evidence="2">IMI 355091</strain>
    </source>
</reference>
<feature type="region of interest" description="Disordered" evidence="1">
    <location>
        <begin position="625"/>
        <end position="719"/>
    </location>
</feature>
<feature type="region of interest" description="Disordered" evidence="1">
    <location>
        <begin position="149"/>
        <end position="196"/>
    </location>
</feature>
<feature type="compositionally biased region" description="Basic and acidic residues" evidence="1">
    <location>
        <begin position="290"/>
        <end position="307"/>
    </location>
</feature>
<dbReference type="EMBL" id="JAPEVA010000001">
    <property type="protein sequence ID" value="KAJ4413132.1"/>
    <property type="molecule type" value="Genomic_DNA"/>
</dbReference>
<protein>
    <submittedName>
        <fullName evidence="2">Uncharacterized protein</fullName>
    </submittedName>
</protein>
<dbReference type="Proteomes" id="UP001140510">
    <property type="component" value="Unassembled WGS sequence"/>
</dbReference>
<feature type="compositionally biased region" description="Polar residues" evidence="1">
    <location>
        <begin position="561"/>
        <end position="586"/>
    </location>
</feature>
<feature type="compositionally biased region" description="Polar residues" evidence="1">
    <location>
        <begin position="534"/>
        <end position="546"/>
    </location>
</feature>
<feature type="region of interest" description="Disordered" evidence="1">
    <location>
        <begin position="534"/>
        <end position="603"/>
    </location>
</feature>
<organism evidence="2 3">
    <name type="scientific">Didymella pomorum</name>
    <dbReference type="NCBI Taxonomy" id="749634"/>
    <lineage>
        <taxon>Eukaryota</taxon>
        <taxon>Fungi</taxon>
        <taxon>Dikarya</taxon>
        <taxon>Ascomycota</taxon>
        <taxon>Pezizomycotina</taxon>
        <taxon>Dothideomycetes</taxon>
        <taxon>Pleosporomycetidae</taxon>
        <taxon>Pleosporales</taxon>
        <taxon>Pleosporineae</taxon>
        <taxon>Didymellaceae</taxon>
        <taxon>Didymella</taxon>
    </lineage>
</organism>
<feature type="compositionally biased region" description="Basic residues" evidence="1">
    <location>
        <begin position="1"/>
        <end position="11"/>
    </location>
</feature>